<gene>
    <name evidence="1" type="ORF">DPEC_G00292540</name>
</gene>
<dbReference type="EMBL" id="CM055754">
    <property type="protein sequence ID" value="KAJ7990985.1"/>
    <property type="molecule type" value="Genomic_DNA"/>
</dbReference>
<comment type="caution">
    <text evidence="1">The sequence shown here is derived from an EMBL/GenBank/DDBJ whole genome shotgun (WGS) entry which is preliminary data.</text>
</comment>
<dbReference type="Proteomes" id="UP001157502">
    <property type="component" value="Chromosome 27"/>
</dbReference>
<sequence>MAFSSPFSEEDITCPVCCDTFNDPVVLSCSHSFCKSCVKECWKMNVYRECPVCRRRSSKTDPPCNRALKNLCESFLERQVQQRPAVVCMQHNEKLQLFCLEDKQTICLVCQASKTHRSHNFVPIDEAALDHKNELQTALVPLNEKLKAFNEMKQICEKTADHIKNQVQQTEREIKKEFERLHQFLRKEQATRIANLKEEEKRKSLTMKNNIVKMNKLISSLSDTIRTIEKELRAEHIPLLENFEATIVRAKCTLPNPQLVSDALMDEAKHLGNMSFRVWEKMREIVKHTPVILDPNTAHTCLCLTDDLTGVRCTQQELSLPNNPERCTFYADVRGSEGFRSGKHSWEVEVGSHPYWFVGAVKKSADRKVEIERIPGCGIWEFGLIAGKYVAAGKNITVKTRPQKIRVQLDYDGGEMSFYDPKDMTLLYVYKDTFAERIYPLFSVGMAGNYKRDLQICQSEVSDGSRLNRQAETYAFY</sequence>
<evidence type="ECO:0000313" key="1">
    <source>
        <dbReference type="EMBL" id="KAJ7990985.1"/>
    </source>
</evidence>
<name>A0ACC2FHY2_DALPE</name>
<accession>A0ACC2FHY2</accession>
<keyword evidence="2" id="KW-1185">Reference proteome</keyword>
<reference evidence="1" key="1">
    <citation type="submission" date="2021-05" db="EMBL/GenBank/DDBJ databases">
        <authorList>
            <person name="Pan Q."/>
            <person name="Jouanno E."/>
            <person name="Zahm M."/>
            <person name="Klopp C."/>
            <person name="Cabau C."/>
            <person name="Louis A."/>
            <person name="Berthelot C."/>
            <person name="Parey E."/>
            <person name="Roest Crollius H."/>
            <person name="Montfort J."/>
            <person name="Robinson-Rechavi M."/>
            <person name="Bouchez O."/>
            <person name="Lampietro C."/>
            <person name="Lopez Roques C."/>
            <person name="Donnadieu C."/>
            <person name="Postlethwait J."/>
            <person name="Bobe J."/>
            <person name="Dillon D."/>
            <person name="Chandos A."/>
            <person name="von Hippel F."/>
            <person name="Guiguen Y."/>
        </authorList>
    </citation>
    <scope>NUCLEOTIDE SEQUENCE</scope>
    <source>
        <strain evidence="1">YG-Jan2019</strain>
    </source>
</reference>
<organism evidence="1 2">
    <name type="scientific">Dallia pectoralis</name>
    <name type="common">Alaska blackfish</name>
    <dbReference type="NCBI Taxonomy" id="75939"/>
    <lineage>
        <taxon>Eukaryota</taxon>
        <taxon>Metazoa</taxon>
        <taxon>Chordata</taxon>
        <taxon>Craniata</taxon>
        <taxon>Vertebrata</taxon>
        <taxon>Euteleostomi</taxon>
        <taxon>Actinopterygii</taxon>
        <taxon>Neopterygii</taxon>
        <taxon>Teleostei</taxon>
        <taxon>Protacanthopterygii</taxon>
        <taxon>Esociformes</taxon>
        <taxon>Umbridae</taxon>
        <taxon>Dallia</taxon>
    </lineage>
</organism>
<protein>
    <submittedName>
        <fullName evidence="1">Uncharacterized protein</fullName>
    </submittedName>
</protein>
<proteinExistence type="predicted"/>
<evidence type="ECO:0000313" key="2">
    <source>
        <dbReference type="Proteomes" id="UP001157502"/>
    </source>
</evidence>